<dbReference type="GO" id="GO:0005886">
    <property type="term" value="C:plasma membrane"/>
    <property type="evidence" value="ECO:0007669"/>
    <property type="project" value="UniProtKB-SubCell"/>
</dbReference>
<proteinExistence type="inferred from homology"/>
<feature type="transmembrane region" description="Helical" evidence="8">
    <location>
        <begin position="92"/>
        <end position="115"/>
    </location>
</feature>
<organism evidence="9 10">
    <name type="scientific">Tepidimonas charontis</name>
    <dbReference type="NCBI Taxonomy" id="2267262"/>
    <lineage>
        <taxon>Bacteria</taxon>
        <taxon>Pseudomonadati</taxon>
        <taxon>Pseudomonadota</taxon>
        <taxon>Betaproteobacteria</taxon>
        <taxon>Burkholderiales</taxon>
        <taxon>Tepidimonas</taxon>
    </lineage>
</organism>
<protein>
    <submittedName>
        <fullName evidence="9">Conjugal transfer protein TraG</fullName>
    </submittedName>
</protein>
<evidence type="ECO:0000256" key="1">
    <source>
        <dbReference type="ARBA" id="ARBA00004651"/>
    </source>
</evidence>
<reference evidence="9 10" key="1">
    <citation type="submission" date="2019-07" db="EMBL/GenBank/DDBJ databases">
        <title>Tepidimonas charontis SPSP-6 draft genome.</title>
        <authorList>
            <person name="Da Costa M.S."/>
            <person name="Froufe H.J.C."/>
            <person name="Egas C."/>
            <person name="Albuquerque L."/>
        </authorList>
    </citation>
    <scope>NUCLEOTIDE SEQUENCE [LARGE SCALE GENOMIC DNA]</scope>
    <source>
        <strain evidence="9 10">SPSP-6</strain>
    </source>
</reference>
<accession>A0A554XCQ6</accession>
<dbReference type="PANTHER" id="PTHR37937:SF1">
    <property type="entry name" value="CONJUGATIVE TRANSFER: DNA TRANSPORT"/>
    <property type="match status" value="1"/>
</dbReference>
<dbReference type="Gene3D" id="3.40.50.300">
    <property type="entry name" value="P-loop containing nucleotide triphosphate hydrolases"/>
    <property type="match status" value="1"/>
</dbReference>
<keyword evidence="6 8" id="KW-0472">Membrane</keyword>
<dbReference type="Proteomes" id="UP000318294">
    <property type="component" value="Unassembled WGS sequence"/>
</dbReference>
<evidence type="ECO:0000256" key="2">
    <source>
        <dbReference type="ARBA" id="ARBA00008806"/>
    </source>
</evidence>
<evidence type="ECO:0000313" key="9">
    <source>
        <dbReference type="EMBL" id="TSE33611.1"/>
    </source>
</evidence>
<keyword evidence="10" id="KW-1185">Reference proteome</keyword>
<evidence type="ECO:0000256" key="3">
    <source>
        <dbReference type="ARBA" id="ARBA00022475"/>
    </source>
</evidence>
<name>A0A554XCQ6_9BURK</name>
<comment type="subcellular location">
    <subcellularLocation>
        <location evidence="1">Cell membrane</location>
        <topology evidence="1">Multi-pass membrane protein</topology>
    </subcellularLocation>
</comment>
<keyword evidence="4 8" id="KW-0812">Transmembrane</keyword>
<dbReference type="InterPro" id="IPR051539">
    <property type="entry name" value="T4SS-coupling_protein"/>
</dbReference>
<evidence type="ECO:0000256" key="5">
    <source>
        <dbReference type="ARBA" id="ARBA00022989"/>
    </source>
</evidence>
<dbReference type="EMBL" id="VJON01000026">
    <property type="protein sequence ID" value="TSE33611.1"/>
    <property type="molecule type" value="Genomic_DNA"/>
</dbReference>
<sequence length="669" mass="74001">MATPSIYNIPKSSADLARVVWVAAGLCVAVLLVGLIVAGQYAAWRFGYHPSLGQPVWPDPSGKGGLYVPGAIFVWIWKYFRPDVAAETRTVITQAIAILAGFGIAGLLVAVTYIWHRTRKLKNEELHLHGSAGWASDQDIAKSGLLPSEANKGGCLVGSVVQDVRVPPRFAQQWRWWPQRLGWKRQRQIYLRHKGPEHILVFAPTRSGKGVGIVVPTLLSWDESVLVHDIKGENWALTSGFREKVLGQRCLRFAPSEAESARFNPLAEIRRDGNIVKDVQNIATIIVDPDGKGLQDHWAKTGFDLLTGVILYVLLEDIPESERSLATVQSILSDGGIIRARAEAEQRHRDKDERSEGIKAVFEYIVARARSILELQGDAMPMWQRIGWQTAGQAAQSYLNKAPNEASGVLSTALSFLALYRDPIVAHNTSGSDFTIESLMQQKTSLYLVVPPSDKDRLKPLLRLIINQVVRRLTESMEFDAGGASRTRYHHRLLLLIDEFPALGKLDVFEEALAFIAGYGLKAMLITQDLSQLQKAYTKDESIISNCHIRIAYAPNKVETAELLSKMTGVATVRHEQRNYSGSRLSILLNNVSTNEQIVQRPLLTADECMRLPPDDALIFVAGFKPIYGRKIKYYEDPVLAKRQRLGPASAPVTTGATRGGAPSTPAAE</sequence>
<dbReference type="InterPro" id="IPR003688">
    <property type="entry name" value="TraG/VirD4"/>
</dbReference>
<dbReference type="RefSeq" id="WP_144328620.1">
    <property type="nucleotide sequence ID" value="NZ_VJON01000026.1"/>
</dbReference>
<comment type="caution">
    <text evidence="9">The sequence shown here is derived from an EMBL/GenBank/DDBJ whole genome shotgun (WGS) entry which is preliminary data.</text>
</comment>
<gene>
    <name evidence="9" type="primary">traG_2</name>
    <name evidence="9" type="ORF">Tchar_01673</name>
</gene>
<comment type="similarity">
    <text evidence="2">Belongs to the VirD4/TraG family.</text>
</comment>
<dbReference type="AlphaFoldDB" id="A0A554XCQ6"/>
<dbReference type="CDD" id="cd01127">
    <property type="entry name" value="TrwB_TraG_TraD_VirD4"/>
    <property type="match status" value="2"/>
</dbReference>
<dbReference type="Pfam" id="PF02534">
    <property type="entry name" value="T4SS-DNA_transf"/>
    <property type="match status" value="1"/>
</dbReference>
<feature type="region of interest" description="Disordered" evidence="7">
    <location>
        <begin position="646"/>
        <end position="669"/>
    </location>
</feature>
<feature type="transmembrane region" description="Helical" evidence="8">
    <location>
        <begin position="64"/>
        <end position="80"/>
    </location>
</feature>
<dbReference type="SUPFAM" id="SSF52540">
    <property type="entry name" value="P-loop containing nucleoside triphosphate hydrolases"/>
    <property type="match status" value="1"/>
</dbReference>
<dbReference type="InterPro" id="IPR027417">
    <property type="entry name" value="P-loop_NTPase"/>
</dbReference>
<feature type="transmembrane region" description="Helical" evidence="8">
    <location>
        <begin position="20"/>
        <end position="44"/>
    </location>
</feature>
<keyword evidence="3" id="KW-1003">Cell membrane</keyword>
<evidence type="ECO:0000256" key="8">
    <source>
        <dbReference type="SAM" id="Phobius"/>
    </source>
</evidence>
<dbReference type="PANTHER" id="PTHR37937">
    <property type="entry name" value="CONJUGATIVE TRANSFER: DNA TRANSPORT"/>
    <property type="match status" value="1"/>
</dbReference>
<evidence type="ECO:0000313" key="10">
    <source>
        <dbReference type="Proteomes" id="UP000318294"/>
    </source>
</evidence>
<keyword evidence="5 8" id="KW-1133">Transmembrane helix</keyword>
<evidence type="ECO:0000256" key="6">
    <source>
        <dbReference type="ARBA" id="ARBA00023136"/>
    </source>
</evidence>
<dbReference type="OrthoDB" id="9759295at2"/>
<evidence type="ECO:0000256" key="4">
    <source>
        <dbReference type="ARBA" id="ARBA00022692"/>
    </source>
</evidence>
<evidence type="ECO:0000256" key="7">
    <source>
        <dbReference type="SAM" id="MobiDB-lite"/>
    </source>
</evidence>